<comment type="similarity">
    <text evidence="1">Belongs to the UTP6 family.</text>
</comment>
<dbReference type="GO" id="GO:0034388">
    <property type="term" value="C:Pwp2p-containing subcomplex of 90S preribosome"/>
    <property type="evidence" value="ECO:0007669"/>
    <property type="project" value="TreeGrafter"/>
</dbReference>
<dbReference type="Gene3D" id="1.25.40.10">
    <property type="entry name" value="Tetratricopeptide repeat domain"/>
    <property type="match status" value="2"/>
</dbReference>
<dbReference type="InterPro" id="IPR056907">
    <property type="entry name" value="UTP6_C"/>
</dbReference>
<dbReference type="SUPFAM" id="SSF48452">
    <property type="entry name" value="TPR-like"/>
    <property type="match status" value="1"/>
</dbReference>
<feature type="domain" description="U3 small nucleolar RNA-associated protein 6 homolog C-terminal" evidence="2">
    <location>
        <begin position="172"/>
        <end position="437"/>
    </location>
</feature>
<comment type="caution">
    <text evidence="3">The sequence shown here is derived from an EMBL/GenBank/DDBJ whole genome shotgun (WGS) entry which is preliminary data.</text>
</comment>
<dbReference type="PANTHER" id="PTHR23271">
    <property type="entry name" value="HEPATOCELLULAR CARCINOMA-ASSOCIATED ANTIGEN 66"/>
    <property type="match status" value="1"/>
</dbReference>
<dbReference type="SMART" id="SM00386">
    <property type="entry name" value="HAT"/>
    <property type="match status" value="3"/>
</dbReference>
<dbReference type="InterPro" id="IPR013949">
    <property type="entry name" value="Utp6"/>
</dbReference>
<sequence length="459" mass="52932">MLKIHARREDLWVKAALWESSDEGNRNAELAREILLQGQRVNPESQIIILEMFRMELELATFLLKRKAVLGIAPNQPNEDDHKKEASISELKLSEIIYSRGIEMFPGNFEIHLKMLIISSVFKDAKDLQELIRADLQRLYPDIPEVWNGLALMHLNGLNKLRPVTKEKAIKNCLDVYRQAVDRLPNEKMCSLCLNAQLALMGRREVKDEHWLVKSTLSMFEKAIQLGALSESLYVRLIDLLEHLGLKDDMLTVSQSATQDHPKSAVLWQARLKLVVALGQGDVNKIDSVLKASLKHVPTEDTWPLWELVLNHFDAKRFTQLDDLIERACRSVTPQVCLPAKEWYLQWTYRRGGIKQLRNVYQRLKSMRPISLDFFKLYVVMESSQLAPKLKLIRAAFEEALLEFGQTEPDLWLNYMQCENEVGKDAARSGDIYQRALLALDSHLKESFIRKHVMLGLIQ</sequence>
<keyword evidence="4" id="KW-1185">Reference proteome</keyword>
<protein>
    <recommendedName>
        <fullName evidence="2">U3 small nucleolar RNA-associated protein 6 homolog C-terminal domain-containing protein</fullName>
    </recommendedName>
</protein>
<dbReference type="GO" id="GO:0030515">
    <property type="term" value="F:snoRNA binding"/>
    <property type="evidence" value="ECO:0007669"/>
    <property type="project" value="InterPro"/>
</dbReference>
<dbReference type="PANTHER" id="PTHR23271:SF1">
    <property type="entry name" value="U3 SMALL NUCLEOLAR RNA-ASSOCIATED PROTEIN 6 HOMOLOG"/>
    <property type="match status" value="1"/>
</dbReference>
<evidence type="ECO:0000259" key="2">
    <source>
        <dbReference type="Pfam" id="PF24892"/>
    </source>
</evidence>
<dbReference type="AlphaFoldDB" id="A0AAV2HAT6"/>
<evidence type="ECO:0000256" key="1">
    <source>
        <dbReference type="ARBA" id="ARBA00010734"/>
    </source>
</evidence>
<proteinExistence type="inferred from homology"/>
<dbReference type="Pfam" id="PF24892">
    <property type="entry name" value="UTP6_C"/>
    <property type="match status" value="1"/>
</dbReference>
<evidence type="ECO:0000313" key="4">
    <source>
        <dbReference type="Proteomes" id="UP001497497"/>
    </source>
</evidence>
<dbReference type="GO" id="GO:0000462">
    <property type="term" value="P:maturation of SSU-rRNA from tricistronic rRNA transcript (SSU-rRNA, 5.8S rRNA, LSU-rRNA)"/>
    <property type="evidence" value="ECO:0007669"/>
    <property type="project" value="InterPro"/>
</dbReference>
<dbReference type="InterPro" id="IPR003107">
    <property type="entry name" value="HAT"/>
</dbReference>
<dbReference type="GO" id="GO:0032040">
    <property type="term" value="C:small-subunit processome"/>
    <property type="evidence" value="ECO:0007669"/>
    <property type="project" value="TreeGrafter"/>
</dbReference>
<dbReference type="Proteomes" id="UP001497497">
    <property type="component" value="Unassembled WGS sequence"/>
</dbReference>
<name>A0AAV2HAT6_LYMST</name>
<organism evidence="3 4">
    <name type="scientific">Lymnaea stagnalis</name>
    <name type="common">Great pond snail</name>
    <name type="synonym">Helix stagnalis</name>
    <dbReference type="NCBI Taxonomy" id="6523"/>
    <lineage>
        <taxon>Eukaryota</taxon>
        <taxon>Metazoa</taxon>
        <taxon>Spiralia</taxon>
        <taxon>Lophotrochozoa</taxon>
        <taxon>Mollusca</taxon>
        <taxon>Gastropoda</taxon>
        <taxon>Heterobranchia</taxon>
        <taxon>Euthyneura</taxon>
        <taxon>Panpulmonata</taxon>
        <taxon>Hygrophila</taxon>
        <taxon>Lymnaeoidea</taxon>
        <taxon>Lymnaeidae</taxon>
        <taxon>Lymnaea</taxon>
    </lineage>
</organism>
<dbReference type="EMBL" id="CAXITT010000057">
    <property type="protein sequence ID" value="CAL1529881.1"/>
    <property type="molecule type" value="Genomic_DNA"/>
</dbReference>
<accession>A0AAV2HAT6</accession>
<dbReference type="InterPro" id="IPR011990">
    <property type="entry name" value="TPR-like_helical_dom_sf"/>
</dbReference>
<evidence type="ECO:0000313" key="3">
    <source>
        <dbReference type="EMBL" id="CAL1529881.1"/>
    </source>
</evidence>
<reference evidence="3 4" key="1">
    <citation type="submission" date="2024-04" db="EMBL/GenBank/DDBJ databases">
        <authorList>
            <consortium name="Genoscope - CEA"/>
            <person name="William W."/>
        </authorList>
    </citation>
    <scope>NUCLEOTIDE SEQUENCE [LARGE SCALE GENOMIC DNA]</scope>
</reference>
<gene>
    <name evidence="3" type="ORF">GSLYS_00004014001</name>
</gene>